<comment type="caution">
    <text evidence="10">The sequence shown here is derived from an EMBL/GenBank/DDBJ whole genome shotgun (WGS) entry which is preliminary data.</text>
</comment>
<feature type="domain" description="Acyl-ACP thioesterase-like C-terminal" evidence="9">
    <location>
        <begin position="150"/>
        <end position="248"/>
    </location>
</feature>
<accession>A0ABS1TDD4</accession>
<feature type="domain" description="Acyl-ACP thioesterase N-terminal hotdog" evidence="8">
    <location>
        <begin position="4"/>
        <end position="132"/>
    </location>
</feature>
<reference evidence="10 11" key="1">
    <citation type="submission" date="2021-01" db="EMBL/GenBank/DDBJ databases">
        <title>Genome public.</title>
        <authorList>
            <person name="Liu C."/>
            <person name="Sun Q."/>
        </authorList>
    </citation>
    <scope>NUCLEOTIDE SEQUENCE [LARGE SCALE GENOMIC DNA]</scope>
    <source>
        <strain evidence="10 11">YIM B02515</strain>
    </source>
</reference>
<keyword evidence="6" id="KW-0443">Lipid metabolism</keyword>
<keyword evidence="7" id="KW-0275">Fatty acid biosynthesis</keyword>
<evidence type="ECO:0000256" key="1">
    <source>
        <dbReference type="ARBA" id="ARBA00006500"/>
    </source>
</evidence>
<evidence type="ECO:0000256" key="6">
    <source>
        <dbReference type="ARBA" id="ARBA00023098"/>
    </source>
</evidence>
<dbReference type="Pfam" id="PF20791">
    <property type="entry name" value="Acyl-ACP_TE_C"/>
    <property type="match status" value="1"/>
</dbReference>
<evidence type="ECO:0000313" key="11">
    <source>
        <dbReference type="Proteomes" id="UP000632377"/>
    </source>
</evidence>
<evidence type="ECO:0000256" key="7">
    <source>
        <dbReference type="ARBA" id="ARBA00023160"/>
    </source>
</evidence>
<proteinExistence type="inferred from homology"/>
<keyword evidence="4" id="KW-0276">Fatty acid metabolism</keyword>
<dbReference type="InterPro" id="IPR029069">
    <property type="entry name" value="HotDog_dom_sf"/>
</dbReference>
<evidence type="ECO:0000259" key="9">
    <source>
        <dbReference type="Pfam" id="PF20791"/>
    </source>
</evidence>
<dbReference type="CDD" id="cd00586">
    <property type="entry name" value="4HBT"/>
    <property type="match status" value="1"/>
</dbReference>
<dbReference type="SUPFAM" id="SSF54637">
    <property type="entry name" value="Thioesterase/thiol ester dehydrase-isomerase"/>
    <property type="match status" value="2"/>
</dbReference>
<keyword evidence="5" id="KW-0809">Transit peptide</keyword>
<dbReference type="Pfam" id="PF01643">
    <property type="entry name" value="Acyl-ACP_TE"/>
    <property type="match status" value="1"/>
</dbReference>
<evidence type="ECO:0000259" key="8">
    <source>
        <dbReference type="Pfam" id="PF01643"/>
    </source>
</evidence>
<dbReference type="InterPro" id="IPR049427">
    <property type="entry name" value="Acyl-ACP_TE_C"/>
</dbReference>
<evidence type="ECO:0000313" key="10">
    <source>
        <dbReference type="EMBL" id="MBL4937383.1"/>
    </source>
</evidence>
<keyword evidence="2" id="KW-0444">Lipid biosynthesis</keyword>
<dbReference type="Gene3D" id="3.10.129.10">
    <property type="entry name" value="Hotdog Thioesterase"/>
    <property type="match status" value="1"/>
</dbReference>
<dbReference type="InterPro" id="IPR045023">
    <property type="entry name" value="FATA/B"/>
</dbReference>
<evidence type="ECO:0000256" key="5">
    <source>
        <dbReference type="ARBA" id="ARBA00022946"/>
    </source>
</evidence>
<comment type="similarity">
    <text evidence="1">Belongs to the acyl-ACP thioesterase family.</text>
</comment>
<keyword evidence="3" id="KW-0378">Hydrolase</keyword>
<evidence type="ECO:0000256" key="3">
    <source>
        <dbReference type="ARBA" id="ARBA00022801"/>
    </source>
</evidence>
<dbReference type="InterPro" id="IPR002864">
    <property type="entry name" value="Acyl-ACP_thioesterase_NHD"/>
</dbReference>
<dbReference type="EMBL" id="JAESWC010000014">
    <property type="protein sequence ID" value="MBL4937383.1"/>
    <property type="molecule type" value="Genomic_DNA"/>
</dbReference>
<dbReference type="PANTHER" id="PTHR31727">
    <property type="entry name" value="OLEOYL-ACYL CARRIER PROTEIN THIOESTERASE 1, CHLOROPLASTIC"/>
    <property type="match status" value="1"/>
</dbReference>
<evidence type="ECO:0000256" key="2">
    <source>
        <dbReference type="ARBA" id="ARBA00022516"/>
    </source>
</evidence>
<evidence type="ECO:0000256" key="4">
    <source>
        <dbReference type="ARBA" id="ARBA00022832"/>
    </source>
</evidence>
<protein>
    <submittedName>
        <fullName evidence="10">Acyl-ACP thioesterase</fullName>
    </submittedName>
</protein>
<keyword evidence="11" id="KW-1185">Reference proteome</keyword>
<sequence>MPGFVYEKEYEIHYYEIDYNRRALITSLVDFFGDIATAQSEQLGVGIEYLKENNLAWVLYKWNIDVIKYPVHGEKIIVKTCPYSMKKFYAYRTFEVLNKEGETIAKAESIWFLINLERRRPGRISEDVYKFYGLDYNDQNTLEIEDIKKPDKIDSEKIFNVRYSDIDTNQHVNNVKYIAWAIETVPMEVVLNYTLKNLKVTYEKETTYGETIKVNTEIINNDNIATCLHKIVDKEEKELTLIETTWEKN</sequence>
<gene>
    <name evidence="10" type="ORF">JK636_16810</name>
</gene>
<dbReference type="PANTHER" id="PTHR31727:SF6">
    <property type="entry name" value="OLEOYL-ACYL CARRIER PROTEIN THIOESTERASE 1, CHLOROPLASTIC"/>
    <property type="match status" value="1"/>
</dbReference>
<name>A0ABS1TDD4_9CLOT</name>
<dbReference type="RefSeq" id="WP_202750135.1">
    <property type="nucleotide sequence ID" value="NZ_JAESWC010000014.1"/>
</dbReference>
<dbReference type="Proteomes" id="UP000632377">
    <property type="component" value="Unassembled WGS sequence"/>
</dbReference>
<organism evidence="10 11">
    <name type="scientific">Clostridium rhizosphaerae</name>
    <dbReference type="NCBI Taxonomy" id="2803861"/>
    <lineage>
        <taxon>Bacteria</taxon>
        <taxon>Bacillati</taxon>
        <taxon>Bacillota</taxon>
        <taxon>Clostridia</taxon>
        <taxon>Eubacteriales</taxon>
        <taxon>Clostridiaceae</taxon>
        <taxon>Clostridium</taxon>
    </lineage>
</organism>